<accession>A0A1I5RYK8</accession>
<evidence type="ECO:0000256" key="7">
    <source>
        <dbReference type="RuleBase" id="RU363032"/>
    </source>
</evidence>
<dbReference type="PANTHER" id="PTHR30193:SF1">
    <property type="entry name" value="ABC TRANSPORTER PERMEASE PROTEIN YESP-RELATED"/>
    <property type="match status" value="1"/>
</dbReference>
<dbReference type="Gene3D" id="1.10.3720.10">
    <property type="entry name" value="MetI-like"/>
    <property type="match status" value="1"/>
</dbReference>
<dbReference type="Proteomes" id="UP000182624">
    <property type="component" value="Unassembled WGS sequence"/>
</dbReference>
<dbReference type="EMBL" id="FOXO01000005">
    <property type="protein sequence ID" value="SFP63507.1"/>
    <property type="molecule type" value="Genomic_DNA"/>
</dbReference>
<dbReference type="InterPro" id="IPR051393">
    <property type="entry name" value="ABC_transporter_permease"/>
</dbReference>
<evidence type="ECO:0000256" key="1">
    <source>
        <dbReference type="ARBA" id="ARBA00004651"/>
    </source>
</evidence>
<feature type="transmembrane region" description="Helical" evidence="7">
    <location>
        <begin position="263"/>
        <end position="285"/>
    </location>
</feature>
<dbReference type="OrthoDB" id="9788108at2"/>
<evidence type="ECO:0000256" key="4">
    <source>
        <dbReference type="ARBA" id="ARBA00022692"/>
    </source>
</evidence>
<dbReference type="CDD" id="cd06261">
    <property type="entry name" value="TM_PBP2"/>
    <property type="match status" value="1"/>
</dbReference>
<evidence type="ECO:0000256" key="5">
    <source>
        <dbReference type="ARBA" id="ARBA00022989"/>
    </source>
</evidence>
<feature type="transmembrane region" description="Helical" evidence="7">
    <location>
        <begin position="20"/>
        <end position="42"/>
    </location>
</feature>
<comment type="subcellular location">
    <subcellularLocation>
        <location evidence="1 7">Cell membrane</location>
        <topology evidence="1 7">Multi-pass membrane protein</topology>
    </subcellularLocation>
</comment>
<keyword evidence="4 7" id="KW-0812">Transmembrane</keyword>
<dbReference type="SUPFAM" id="SSF161098">
    <property type="entry name" value="MetI-like"/>
    <property type="match status" value="1"/>
</dbReference>
<sequence length="300" mass="34085">MKNKISSHDRRQLKGYIYILPWLIGFLVLQLIPFIQSFYYSFTDYSIMSSPKFSGLKNYITLFTVDPEFWNSFKVTWIYTLYTVPGKIIMALIVAMLMNRDMKGINGLRTIYYIPSLFGGSVAICILWRLMFMDTGVINGILGAFGLPKLQWLGNTKTALPTICMMEIWQFGSSMVMMLAALKNVPKDLYEAADLDGAGAWDKFKNVTIPQISPIIFFNVIMQTNNALQAFTNAFVITKGGPLKSTYLLGMKLYQEAFSYYKMGYASAISWVIFATIMVVTLLLFRYSSGKVYYSDAGDF</sequence>
<keyword evidence="10" id="KW-1185">Reference proteome</keyword>
<reference evidence="10" key="1">
    <citation type="submission" date="2016-10" db="EMBL/GenBank/DDBJ databases">
        <authorList>
            <person name="Varghese N."/>
            <person name="Submissions S."/>
        </authorList>
    </citation>
    <scope>NUCLEOTIDE SEQUENCE [LARGE SCALE GENOMIC DNA]</scope>
    <source>
        <strain evidence="10">P18</strain>
    </source>
</reference>
<dbReference type="Pfam" id="PF00528">
    <property type="entry name" value="BPD_transp_1"/>
    <property type="match status" value="1"/>
</dbReference>
<comment type="similarity">
    <text evidence="7">Belongs to the binding-protein-dependent transport system permease family.</text>
</comment>
<dbReference type="AlphaFoldDB" id="A0A1I5RYK8"/>
<dbReference type="GO" id="GO:0055085">
    <property type="term" value="P:transmembrane transport"/>
    <property type="evidence" value="ECO:0007669"/>
    <property type="project" value="InterPro"/>
</dbReference>
<dbReference type="PROSITE" id="PS50928">
    <property type="entry name" value="ABC_TM1"/>
    <property type="match status" value="1"/>
</dbReference>
<evidence type="ECO:0000259" key="8">
    <source>
        <dbReference type="PROSITE" id="PS50928"/>
    </source>
</evidence>
<keyword evidence="5 7" id="KW-1133">Transmembrane helix</keyword>
<dbReference type="PANTHER" id="PTHR30193">
    <property type="entry name" value="ABC TRANSPORTER PERMEASE PROTEIN"/>
    <property type="match status" value="1"/>
</dbReference>
<protein>
    <submittedName>
        <fullName evidence="9">Carbohydrate ABC transporter membrane protein 1, CUT1 family</fullName>
    </submittedName>
</protein>
<evidence type="ECO:0000256" key="6">
    <source>
        <dbReference type="ARBA" id="ARBA00023136"/>
    </source>
</evidence>
<feature type="transmembrane region" description="Helical" evidence="7">
    <location>
        <begin position="110"/>
        <end position="131"/>
    </location>
</feature>
<evidence type="ECO:0000256" key="3">
    <source>
        <dbReference type="ARBA" id="ARBA00022475"/>
    </source>
</evidence>
<dbReference type="RefSeq" id="WP_074885265.1">
    <property type="nucleotide sequence ID" value="NZ_FOXO01000005.1"/>
</dbReference>
<name>A0A1I5RYK8_9FIRM</name>
<proteinExistence type="inferred from homology"/>
<evidence type="ECO:0000313" key="9">
    <source>
        <dbReference type="EMBL" id="SFP63507.1"/>
    </source>
</evidence>
<dbReference type="InterPro" id="IPR000515">
    <property type="entry name" value="MetI-like"/>
</dbReference>
<dbReference type="GO" id="GO:0005886">
    <property type="term" value="C:plasma membrane"/>
    <property type="evidence" value="ECO:0007669"/>
    <property type="project" value="UniProtKB-SubCell"/>
</dbReference>
<keyword evidence="6 7" id="KW-0472">Membrane</keyword>
<organism evidence="9 10">
    <name type="scientific">Butyrivibrio proteoclasticus</name>
    <dbReference type="NCBI Taxonomy" id="43305"/>
    <lineage>
        <taxon>Bacteria</taxon>
        <taxon>Bacillati</taxon>
        <taxon>Bacillota</taxon>
        <taxon>Clostridia</taxon>
        <taxon>Lachnospirales</taxon>
        <taxon>Lachnospiraceae</taxon>
        <taxon>Butyrivibrio</taxon>
    </lineage>
</organism>
<dbReference type="InterPro" id="IPR035906">
    <property type="entry name" value="MetI-like_sf"/>
</dbReference>
<evidence type="ECO:0000256" key="2">
    <source>
        <dbReference type="ARBA" id="ARBA00022448"/>
    </source>
</evidence>
<feature type="transmembrane region" description="Helical" evidence="7">
    <location>
        <begin position="77"/>
        <end position="98"/>
    </location>
</feature>
<dbReference type="SUPFAM" id="SSF160964">
    <property type="entry name" value="MalF N-terminal region-like"/>
    <property type="match status" value="1"/>
</dbReference>
<keyword evidence="2 7" id="KW-0813">Transport</keyword>
<evidence type="ECO:0000313" key="10">
    <source>
        <dbReference type="Proteomes" id="UP000182624"/>
    </source>
</evidence>
<feature type="domain" description="ABC transmembrane type-1" evidence="8">
    <location>
        <begin position="73"/>
        <end position="284"/>
    </location>
</feature>
<gene>
    <name evidence="9" type="ORF">SAMN04487928_10527</name>
</gene>
<keyword evidence="3" id="KW-1003">Cell membrane</keyword>